<evidence type="ECO:0000256" key="3">
    <source>
        <dbReference type="ARBA" id="ARBA00023004"/>
    </source>
</evidence>
<dbReference type="InterPro" id="IPR052950">
    <property type="entry name" value="CISD"/>
</dbReference>
<dbReference type="AlphaFoldDB" id="A0A923HTI1"/>
<dbReference type="InterPro" id="IPR016548">
    <property type="entry name" value="UCP009180"/>
</dbReference>
<keyword evidence="4" id="KW-0411">Iron-sulfur</keyword>
<keyword evidence="7" id="KW-1185">Reference proteome</keyword>
<name>A0A923HTI1_9FIRM</name>
<dbReference type="SMART" id="SM00704">
    <property type="entry name" value="ZnF_CDGSH"/>
    <property type="match status" value="2"/>
</dbReference>
<dbReference type="GO" id="GO:0051537">
    <property type="term" value="F:2 iron, 2 sulfur cluster binding"/>
    <property type="evidence" value="ECO:0007669"/>
    <property type="project" value="UniProtKB-KW"/>
</dbReference>
<evidence type="ECO:0000313" key="6">
    <source>
        <dbReference type="EMBL" id="MBC3888046.1"/>
    </source>
</evidence>
<dbReference type="PIRSF" id="PIRSF009180">
    <property type="entry name" value="UCP009180"/>
    <property type="match status" value="1"/>
</dbReference>
<evidence type="ECO:0000259" key="5">
    <source>
        <dbReference type="SMART" id="SM00704"/>
    </source>
</evidence>
<dbReference type="RefSeq" id="WP_148566264.1">
    <property type="nucleotide sequence ID" value="NZ_RXYA01000003.1"/>
</dbReference>
<dbReference type="InterPro" id="IPR042216">
    <property type="entry name" value="MitoNEET_CISD"/>
</dbReference>
<evidence type="ECO:0000256" key="4">
    <source>
        <dbReference type="ARBA" id="ARBA00023014"/>
    </source>
</evidence>
<feature type="domain" description="Iron-binding zinc finger CDGSH type" evidence="5">
    <location>
        <begin position="188"/>
        <end position="225"/>
    </location>
</feature>
<keyword evidence="3" id="KW-0408">Iron</keyword>
<dbReference type="PANTHER" id="PTHR46491:SF3">
    <property type="entry name" value="CDGSH IRON-SULFUR DOMAIN-CONTAINING PROTEIN 3, MITOCHONDRIAL"/>
    <property type="match status" value="1"/>
</dbReference>
<dbReference type="EMBL" id="WJBD01000006">
    <property type="protein sequence ID" value="MBC3888046.1"/>
    <property type="molecule type" value="Genomic_DNA"/>
</dbReference>
<protein>
    <submittedName>
        <fullName evidence="6">Iron-binding protein</fullName>
    </submittedName>
</protein>
<organism evidence="6 7">
    <name type="scientific">Acetobacterium paludosum</name>
    <dbReference type="NCBI Taxonomy" id="52693"/>
    <lineage>
        <taxon>Bacteria</taxon>
        <taxon>Bacillati</taxon>
        <taxon>Bacillota</taxon>
        <taxon>Clostridia</taxon>
        <taxon>Eubacteriales</taxon>
        <taxon>Eubacteriaceae</taxon>
        <taxon>Acetobacterium</taxon>
    </lineage>
</organism>
<sequence>MKNNETSEKIKILKNGPYVVSGHVKLSEKIITAAGRGYVYTEGRELPQAETYTLCRCGQSKNPPFCDGAHIKSDFNGEETASKASFEDRAEYMEGPELDLLDDHRCAFARFCHRNDGDAWGLTEESDNPRLREEAIKAASDCPAGRLVAVDKAGNAFEPEYEPGIDIIQDPERGVSGGIFVKGNIPIESSDGTRYEKRNRVVLCRCGKSSDKPFCDATHVPIKFRDKK</sequence>
<evidence type="ECO:0000256" key="1">
    <source>
        <dbReference type="ARBA" id="ARBA00022714"/>
    </source>
</evidence>
<dbReference type="GO" id="GO:0005737">
    <property type="term" value="C:cytoplasm"/>
    <property type="evidence" value="ECO:0007669"/>
    <property type="project" value="UniProtKB-ARBA"/>
</dbReference>
<dbReference type="Pfam" id="PF06902">
    <property type="entry name" value="Fer4_19"/>
    <property type="match status" value="1"/>
</dbReference>
<dbReference type="Proteomes" id="UP000616595">
    <property type="component" value="Unassembled WGS sequence"/>
</dbReference>
<proteinExistence type="predicted"/>
<dbReference type="Gene3D" id="3.40.5.90">
    <property type="entry name" value="CDGSH iron-sulfur domain, mitoNEET-type"/>
    <property type="match status" value="2"/>
</dbReference>
<dbReference type="GO" id="GO:0046872">
    <property type="term" value="F:metal ion binding"/>
    <property type="evidence" value="ECO:0007669"/>
    <property type="project" value="UniProtKB-KW"/>
</dbReference>
<dbReference type="Pfam" id="PF09360">
    <property type="entry name" value="zf-CDGSH"/>
    <property type="match status" value="2"/>
</dbReference>
<dbReference type="OrthoDB" id="9793389at2"/>
<dbReference type="InterPro" id="IPR010693">
    <property type="entry name" value="Divergent_4Fe-4S_mono-cluster"/>
</dbReference>
<evidence type="ECO:0000313" key="7">
    <source>
        <dbReference type="Proteomes" id="UP000616595"/>
    </source>
</evidence>
<comment type="caution">
    <text evidence="6">The sequence shown here is derived from an EMBL/GenBank/DDBJ whole genome shotgun (WGS) entry which is preliminary data.</text>
</comment>
<feature type="domain" description="Iron-binding zinc finger CDGSH type" evidence="5">
    <location>
        <begin position="42"/>
        <end position="76"/>
    </location>
</feature>
<keyword evidence="2" id="KW-0479">Metal-binding</keyword>
<reference evidence="6" key="1">
    <citation type="submission" date="2019-10" db="EMBL/GenBank/DDBJ databases">
        <authorList>
            <person name="Ross D.E."/>
            <person name="Gulliver D."/>
        </authorList>
    </citation>
    <scope>NUCLEOTIDE SEQUENCE</scope>
    <source>
        <strain evidence="6">DER-2019</strain>
    </source>
</reference>
<dbReference type="InterPro" id="IPR018967">
    <property type="entry name" value="FeS-contain_CDGSH-typ"/>
</dbReference>
<dbReference type="PANTHER" id="PTHR46491">
    <property type="entry name" value="CDGSH IRON SULFUR DOMAIN PROTEIN HOMOLOG"/>
    <property type="match status" value="1"/>
</dbReference>
<evidence type="ECO:0000256" key="2">
    <source>
        <dbReference type="ARBA" id="ARBA00022723"/>
    </source>
</evidence>
<reference evidence="6" key="2">
    <citation type="submission" date="2020-10" db="EMBL/GenBank/DDBJ databases">
        <title>Comparative genomics of the Acetobacterium genus.</title>
        <authorList>
            <person name="Marshall C."/>
            <person name="May H."/>
            <person name="Norman S."/>
        </authorList>
    </citation>
    <scope>NUCLEOTIDE SEQUENCE</scope>
    <source>
        <strain evidence="6">DER-2019</strain>
    </source>
</reference>
<gene>
    <name evidence="6" type="ORF">GH810_06965</name>
</gene>
<keyword evidence="1" id="KW-0001">2Fe-2S</keyword>
<accession>A0A923HTI1</accession>